<comment type="caution">
    <text evidence="3">The sequence shown here is derived from an EMBL/GenBank/DDBJ whole genome shotgun (WGS) entry which is preliminary data.</text>
</comment>
<dbReference type="RefSeq" id="WP_301591964.1">
    <property type="nucleotide sequence ID" value="NZ_JAPFQI010000021.1"/>
</dbReference>
<feature type="transmembrane region" description="Helical" evidence="1">
    <location>
        <begin position="12"/>
        <end position="37"/>
    </location>
</feature>
<name>A0ABT3P0Q1_9PROT</name>
<dbReference type="Pfam" id="PF07331">
    <property type="entry name" value="TctB"/>
    <property type="match status" value="1"/>
</dbReference>
<evidence type="ECO:0000259" key="2">
    <source>
        <dbReference type="Pfam" id="PF07331"/>
    </source>
</evidence>
<keyword evidence="1" id="KW-1133">Transmembrane helix</keyword>
<accession>A0ABT3P0Q1</accession>
<gene>
    <name evidence="3" type="ORF">OF850_19300</name>
</gene>
<keyword evidence="1" id="KW-0472">Membrane</keyword>
<evidence type="ECO:0000313" key="4">
    <source>
        <dbReference type="Proteomes" id="UP001526430"/>
    </source>
</evidence>
<dbReference type="InterPro" id="IPR009936">
    <property type="entry name" value="DUF1468"/>
</dbReference>
<dbReference type="Proteomes" id="UP001526430">
    <property type="component" value="Unassembled WGS sequence"/>
</dbReference>
<evidence type="ECO:0000313" key="3">
    <source>
        <dbReference type="EMBL" id="MCW8087758.1"/>
    </source>
</evidence>
<dbReference type="EMBL" id="JAPFQI010000021">
    <property type="protein sequence ID" value="MCW8087758.1"/>
    <property type="molecule type" value="Genomic_DNA"/>
</dbReference>
<evidence type="ECO:0000256" key="1">
    <source>
        <dbReference type="SAM" id="Phobius"/>
    </source>
</evidence>
<keyword evidence="1" id="KW-0812">Transmembrane</keyword>
<sequence length="169" mass="17478">MRQEPSRADLGAGLFVVGLGVLALWQAAVIPVSPLYAQVGPKAIPFLVAGGLLLLGVLLTLSAWRGGWSHRIEEVQEAGPPNLRALGLMGAGLLANLALIGPLGFSVAASAQFVLVAAAFGSRRLGRDILIALPLCLGTWFLFVQALGVNIGAGVLEEAVLRLLGQDVP</sequence>
<reference evidence="3 4" key="1">
    <citation type="submission" date="2022-10" db="EMBL/GenBank/DDBJ databases">
        <title>Roseococcus glaciei nov., sp. nov., isolated from glacier.</title>
        <authorList>
            <person name="Liu Q."/>
            <person name="Xin Y.-H."/>
        </authorList>
    </citation>
    <scope>NUCLEOTIDE SEQUENCE [LARGE SCALE GENOMIC DNA]</scope>
    <source>
        <strain evidence="3 4">MDT2-1-1</strain>
    </source>
</reference>
<keyword evidence="4" id="KW-1185">Reference proteome</keyword>
<protein>
    <submittedName>
        <fullName evidence="3">Tripartite tricarboxylate transporter TctB family protein</fullName>
    </submittedName>
</protein>
<feature type="transmembrane region" description="Helical" evidence="1">
    <location>
        <begin position="129"/>
        <end position="156"/>
    </location>
</feature>
<feature type="transmembrane region" description="Helical" evidence="1">
    <location>
        <begin position="85"/>
        <end position="109"/>
    </location>
</feature>
<feature type="domain" description="DUF1468" evidence="2">
    <location>
        <begin position="12"/>
        <end position="150"/>
    </location>
</feature>
<feature type="transmembrane region" description="Helical" evidence="1">
    <location>
        <begin position="43"/>
        <end position="64"/>
    </location>
</feature>
<proteinExistence type="predicted"/>
<organism evidence="3 4">
    <name type="scientific">Sabulicella glaciei</name>
    <dbReference type="NCBI Taxonomy" id="2984948"/>
    <lineage>
        <taxon>Bacteria</taxon>
        <taxon>Pseudomonadati</taxon>
        <taxon>Pseudomonadota</taxon>
        <taxon>Alphaproteobacteria</taxon>
        <taxon>Acetobacterales</taxon>
        <taxon>Acetobacteraceae</taxon>
        <taxon>Sabulicella</taxon>
    </lineage>
</organism>